<protein>
    <submittedName>
        <fullName evidence="2">Uncharacterized protein</fullName>
    </submittedName>
</protein>
<organism evidence="2 3">
    <name type="scientific">Mytilus coruscus</name>
    <name type="common">Sea mussel</name>
    <dbReference type="NCBI Taxonomy" id="42192"/>
    <lineage>
        <taxon>Eukaryota</taxon>
        <taxon>Metazoa</taxon>
        <taxon>Spiralia</taxon>
        <taxon>Lophotrochozoa</taxon>
        <taxon>Mollusca</taxon>
        <taxon>Bivalvia</taxon>
        <taxon>Autobranchia</taxon>
        <taxon>Pteriomorphia</taxon>
        <taxon>Mytilida</taxon>
        <taxon>Mytiloidea</taxon>
        <taxon>Mytilidae</taxon>
        <taxon>Mytilinae</taxon>
        <taxon>Mytilus</taxon>
    </lineage>
</organism>
<feature type="region of interest" description="Disordered" evidence="1">
    <location>
        <begin position="283"/>
        <end position="303"/>
    </location>
</feature>
<name>A0A6J8BUH9_MYTCO</name>
<keyword evidence="3" id="KW-1185">Reference proteome</keyword>
<evidence type="ECO:0000313" key="2">
    <source>
        <dbReference type="EMBL" id="CAC5387658.1"/>
    </source>
</evidence>
<reference evidence="2 3" key="1">
    <citation type="submission" date="2020-06" db="EMBL/GenBank/DDBJ databases">
        <authorList>
            <person name="Li R."/>
            <person name="Bekaert M."/>
        </authorList>
    </citation>
    <scope>NUCLEOTIDE SEQUENCE [LARGE SCALE GENOMIC DNA]</scope>
    <source>
        <strain evidence="3">wild</strain>
    </source>
</reference>
<proteinExistence type="predicted"/>
<accession>A0A6J8BUH9</accession>
<dbReference type="EMBL" id="CACVKT020004018">
    <property type="protein sequence ID" value="CAC5387658.1"/>
    <property type="molecule type" value="Genomic_DNA"/>
</dbReference>
<dbReference type="Proteomes" id="UP000507470">
    <property type="component" value="Unassembled WGS sequence"/>
</dbReference>
<sequence>MSQNKEVIKQSSGSVGDVQNFCIDSAEADIVIDRVCPIGDDLLLGCDMIDEKNITINTRKGLEIQGHWVDCDVLRKFDKVAKVVLKETVTVPPNSGVVLSGYGINAECLDTRFVVEDDRKILVARCMIDPYQDTVPVRLVNLESFPVKMKKNYLIGEIYPVENLQFFVNENFHLKKISEYGCCDVHFGQRFQTGRSDKNLPIPDEWKYSQVTKGKNREKANFPKLPDHLVDLYSKSCERLIETGHKLKLAEVLNKHRDAFANNKLDLGSCSLVKHKIDTTGAAPVRQPLRPNSQGFEGEEEKEDDFKSSVHYVDNLHSKLEEIYAIVRDNLKIAAECQKKDYESRLSQSSFKVGDLVFKYDNIAKKLQPR</sequence>
<dbReference type="AlphaFoldDB" id="A0A6J8BUH9"/>
<gene>
    <name evidence="2" type="ORF">MCOR_22959</name>
</gene>
<evidence type="ECO:0000256" key="1">
    <source>
        <dbReference type="SAM" id="MobiDB-lite"/>
    </source>
</evidence>
<dbReference type="OrthoDB" id="6153983at2759"/>
<evidence type="ECO:0000313" key="3">
    <source>
        <dbReference type="Proteomes" id="UP000507470"/>
    </source>
</evidence>